<dbReference type="SMART" id="SM00367">
    <property type="entry name" value="LRR_CC"/>
    <property type="match status" value="13"/>
</dbReference>
<organism evidence="5 6">
    <name type="scientific">Merluccius polli</name>
    <name type="common">Benguela hake</name>
    <name type="synonym">Merluccius cadenati</name>
    <dbReference type="NCBI Taxonomy" id="89951"/>
    <lineage>
        <taxon>Eukaryota</taxon>
        <taxon>Metazoa</taxon>
        <taxon>Chordata</taxon>
        <taxon>Craniata</taxon>
        <taxon>Vertebrata</taxon>
        <taxon>Euteleostomi</taxon>
        <taxon>Actinopterygii</taxon>
        <taxon>Neopterygii</taxon>
        <taxon>Teleostei</taxon>
        <taxon>Neoteleostei</taxon>
        <taxon>Acanthomorphata</taxon>
        <taxon>Zeiogadaria</taxon>
        <taxon>Gadariae</taxon>
        <taxon>Gadiformes</taxon>
        <taxon>Gadoidei</taxon>
        <taxon>Merlucciidae</taxon>
        <taxon>Merluccius</taxon>
    </lineage>
</organism>
<dbReference type="Gene3D" id="3.80.10.10">
    <property type="entry name" value="Ribonuclease Inhibitor"/>
    <property type="match status" value="5"/>
</dbReference>
<sequence length="796" mass="89421">MDPSQNDTVKQYVLKNSLPQIYQALLTASCLSSPNDPIQFLENKLIALQGHHNLHDIDWCTFAHDAENQIAKTSSTRGTVRAIFKEAEDSMPPYLFEKAYSCYRRHLTRFCFSGWVKYITQRKRKADELHQKMNLAEVHYVRKHQGLVLTSWMTWLGFRKSTQAAAVEKLQKVLNTIRFKRVIIQWCFAVKDSKRTKEYFEKLEKGVLEMSGQVGEGCDSVSILPRKLSHKIFQYLEVRDLLKCELVCSTWRAITRSGLLWNRVNFSVEKVWITDITVKQILRKYRPFVTNLNLRGCTSLTWHSLTCINECRNLQEVNLSECSNITDMMVQSIVEACPNLLYLNLSCTPVTNEAMRALSRSSLSLQYLSLAYCHRFTDKGLKYLTTGKGCHDLVHLNLSGCTQMTVDGFIYISTGCPSLKEIVINDMATLSDGCVVGLITRCSSLCSLSLLDTPHLSDTAFKAIAEVSKLKAFSTEGNGRITDTSWKALCRSSPGLRKLHAAECPRMTDACLKSVATLKNLHYLDISRCNKVSDVGVRFLTEGSSAAKLRELNLSHCSRICDMSVMRIAQRLLKLYHLNLSHCSSLTNSSLECLSGSRVCSLDLSGCSIQDQGLGALEGVCLKKLVLSECVHITDVGVEKLLKRLRELEHLDVSHCVSLSDQTIKALSFYSRALVSLRMAGCPKMTDMAVQYLTAGVRYLRELDASGCVLLSDRSLRLLERCCPPLASITLAYCCGISRLAALRLQPRVQHWKNSADDPPLWFGYNNMGQMLEPIRSPSKSDVTSREGGAHRTDCG</sequence>
<dbReference type="InterPro" id="IPR006553">
    <property type="entry name" value="Leu-rich_rpt_Cys-con_subtyp"/>
</dbReference>
<gene>
    <name evidence="5" type="primary">FBXL13_1</name>
    <name evidence="5" type="ORF">N1851_020415</name>
</gene>
<accession>A0AA47MKF3</accession>
<evidence type="ECO:0000256" key="1">
    <source>
        <dbReference type="ARBA" id="ARBA00022614"/>
    </source>
</evidence>
<dbReference type="Pfam" id="PF12937">
    <property type="entry name" value="F-box-like"/>
    <property type="match status" value="1"/>
</dbReference>
<protein>
    <submittedName>
        <fullName evidence="5">Dynein regulatory complex subunit 6</fullName>
    </submittedName>
</protein>
<dbReference type="InterPro" id="IPR001810">
    <property type="entry name" value="F-box_dom"/>
</dbReference>
<dbReference type="InterPro" id="IPR036047">
    <property type="entry name" value="F-box-like_dom_sf"/>
</dbReference>
<feature type="compositionally biased region" description="Basic and acidic residues" evidence="3">
    <location>
        <begin position="783"/>
        <end position="796"/>
    </location>
</feature>
<comment type="caution">
    <text evidence="5">The sequence shown here is derived from an EMBL/GenBank/DDBJ whole genome shotgun (WGS) entry which is preliminary data.</text>
</comment>
<dbReference type="PANTHER" id="PTHR13318">
    <property type="entry name" value="PARTNER OF PAIRED, ISOFORM B-RELATED"/>
    <property type="match status" value="1"/>
</dbReference>
<evidence type="ECO:0000313" key="5">
    <source>
        <dbReference type="EMBL" id="KAK0141899.1"/>
    </source>
</evidence>
<proteinExistence type="predicted"/>
<dbReference type="Pfam" id="PF13516">
    <property type="entry name" value="LRR_6"/>
    <property type="match status" value="1"/>
</dbReference>
<dbReference type="Gene3D" id="1.20.1280.50">
    <property type="match status" value="1"/>
</dbReference>
<dbReference type="SMART" id="SM00256">
    <property type="entry name" value="FBOX"/>
    <property type="match status" value="1"/>
</dbReference>
<dbReference type="Proteomes" id="UP001174136">
    <property type="component" value="Unassembled WGS sequence"/>
</dbReference>
<dbReference type="GO" id="GO:0031146">
    <property type="term" value="P:SCF-dependent proteasomal ubiquitin-dependent protein catabolic process"/>
    <property type="evidence" value="ECO:0007669"/>
    <property type="project" value="TreeGrafter"/>
</dbReference>
<feature type="region of interest" description="Disordered" evidence="3">
    <location>
        <begin position="776"/>
        <end position="796"/>
    </location>
</feature>
<keyword evidence="6" id="KW-1185">Reference proteome</keyword>
<dbReference type="PANTHER" id="PTHR13318:SF275">
    <property type="entry name" value="F-BOX DOMAIN-CONTAINING PROTEIN"/>
    <property type="match status" value="1"/>
</dbReference>
<dbReference type="Pfam" id="PF25372">
    <property type="entry name" value="DUF7885"/>
    <property type="match status" value="2"/>
</dbReference>
<evidence type="ECO:0000256" key="3">
    <source>
        <dbReference type="SAM" id="MobiDB-lite"/>
    </source>
</evidence>
<evidence type="ECO:0000256" key="2">
    <source>
        <dbReference type="ARBA" id="ARBA00022786"/>
    </source>
</evidence>
<keyword evidence="1" id="KW-0433">Leucine-rich repeat</keyword>
<evidence type="ECO:0000313" key="6">
    <source>
        <dbReference type="Proteomes" id="UP001174136"/>
    </source>
</evidence>
<dbReference type="InterPro" id="IPR032675">
    <property type="entry name" value="LRR_dom_sf"/>
</dbReference>
<dbReference type="GO" id="GO:0019005">
    <property type="term" value="C:SCF ubiquitin ligase complex"/>
    <property type="evidence" value="ECO:0007669"/>
    <property type="project" value="TreeGrafter"/>
</dbReference>
<reference evidence="5" key="1">
    <citation type="journal article" date="2023" name="Front. Mar. Sci.">
        <title>A new Merluccius polli reference genome to investigate the effects of global change in West African waters.</title>
        <authorList>
            <person name="Mateo J.L."/>
            <person name="Blanco-Fernandez C."/>
            <person name="Garcia-Vazquez E."/>
            <person name="Machado-Schiaffino G."/>
        </authorList>
    </citation>
    <scope>NUCLEOTIDE SEQUENCE</scope>
    <source>
        <strain evidence="5">C29</strain>
        <tissue evidence="5">Fin</tissue>
    </source>
</reference>
<dbReference type="InterPro" id="IPR057207">
    <property type="entry name" value="FBXL15_LRR"/>
</dbReference>
<dbReference type="InterPro" id="IPR001611">
    <property type="entry name" value="Leu-rich_rpt"/>
</dbReference>
<feature type="domain" description="F-box" evidence="4">
    <location>
        <begin position="218"/>
        <end position="264"/>
    </location>
</feature>
<dbReference type="CDD" id="cd22977">
    <property type="entry name" value="DD_FBXL13"/>
    <property type="match status" value="1"/>
</dbReference>
<dbReference type="SUPFAM" id="SSF81383">
    <property type="entry name" value="F-box domain"/>
    <property type="match status" value="1"/>
</dbReference>
<dbReference type="SUPFAM" id="SSF52047">
    <property type="entry name" value="RNI-like"/>
    <property type="match status" value="2"/>
</dbReference>
<keyword evidence="2" id="KW-0833">Ubl conjugation pathway</keyword>
<dbReference type="AlphaFoldDB" id="A0AA47MKF3"/>
<dbReference type="PROSITE" id="PS50181">
    <property type="entry name" value="FBOX"/>
    <property type="match status" value="1"/>
</dbReference>
<evidence type="ECO:0000259" key="4">
    <source>
        <dbReference type="PROSITE" id="PS50181"/>
    </source>
</evidence>
<name>A0AA47MKF3_MERPO</name>
<dbReference type="EMBL" id="JAOPHQ010003723">
    <property type="protein sequence ID" value="KAK0141899.1"/>
    <property type="molecule type" value="Genomic_DNA"/>
</dbReference>